<dbReference type="PROSITE" id="PS50887">
    <property type="entry name" value="GGDEF"/>
    <property type="match status" value="1"/>
</dbReference>
<dbReference type="NCBIfam" id="TIGR00254">
    <property type="entry name" value="GGDEF"/>
    <property type="match status" value="1"/>
</dbReference>
<dbReference type="GO" id="GO:1902201">
    <property type="term" value="P:negative regulation of bacterial-type flagellum-dependent cell motility"/>
    <property type="evidence" value="ECO:0007669"/>
    <property type="project" value="TreeGrafter"/>
</dbReference>
<dbReference type="CDD" id="cd01949">
    <property type="entry name" value="GGDEF"/>
    <property type="match status" value="1"/>
</dbReference>
<dbReference type="InterPro" id="IPR043128">
    <property type="entry name" value="Rev_trsase/Diguanyl_cyclase"/>
</dbReference>
<keyword evidence="1" id="KW-1133">Transmembrane helix</keyword>
<dbReference type="GO" id="GO:0052621">
    <property type="term" value="F:diguanylate cyclase activity"/>
    <property type="evidence" value="ECO:0007669"/>
    <property type="project" value="TreeGrafter"/>
</dbReference>
<dbReference type="GO" id="GO:0043709">
    <property type="term" value="P:cell adhesion involved in single-species biofilm formation"/>
    <property type="evidence" value="ECO:0007669"/>
    <property type="project" value="TreeGrafter"/>
</dbReference>
<dbReference type="HOGENOM" id="CLU_000445_11_1_9"/>
<reference evidence="4" key="1">
    <citation type="submission" date="2011-07" db="EMBL/GenBank/DDBJ databases">
        <title>Complete genome sequence of Acetobacterium woodii.</title>
        <authorList>
            <person name="Poehlein A."/>
            <person name="Schmidt S."/>
            <person name="Kaster A.-K."/>
            <person name="Goenrich M."/>
            <person name="Vollmers J."/>
            <person name="Thuermer A."/>
            <person name="Gottschalk G."/>
            <person name="Thauer R.K."/>
            <person name="Daniel R."/>
            <person name="Mueller V."/>
        </authorList>
    </citation>
    <scope>NUCLEOTIDE SEQUENCE [LARGE SCALE GENOMIC DNA]</scope>
    <source>
        <strain evidence="4">ATCC 29683 / DSM 1030 / JCM 2381 / KCTC 1655 / WB1</strain>
    </source>
</reference>
<keyword evidence="4" id="KW-1185">Reference proteome</keyword>
<dbReference type="eggNOG" id="COG3706">
    <property type="taxonomic scope" value="Bacteria"/>
</dbReference>
<evidence type="ECO:0000313" key="4">
    <source>
        <dbReference type="Proteomes" id="UP000007177"/>
    </source>
</evidence>
<dbReference type="EMBL" id="CP002987">
    <property type="protein sequence ID" value="AFA48628.1"/>
    <property type="molecule type" value="Genomic_DNA"/>
</dbReference>
<keyword evidence="1" id="KW-0472">Membrane</keyword>
<dbReference type="PANTHER" id="PTHR45138:SF5">
    <property type="entry name" value="BIFUNCTIONAL PERIPLASMIC SUBSTRATE BINDING PROTEIN_CYTOPLASMIC DIGUANYLATE CYCLASE"/>
    <property type="match status" value="1"/>
</dbReference>
<feature type="transmembrane region" description="Helical" evidence="1">
    <location>
        <begin position="117"/>
        <end position="147"/>
    </location>
</feature>
<keyword evidence="1" id="KW-0812">Transmembrane</keyword>
<evidence type="ECO:0000313" key="3">
    <source>
        <dbReference type="EMBL" id="AFA48628.1"/>
    </source>
</evidence>
<feature type="domain" description="GGDEF" evidence="2">
    <location>
        <begin position="225"/>
        <end position="352"/>
    </location>
</feature>
<dbReference type="Gene3D" id="3.30.70.270">
    <property type="match status" value="1"/>
</dbReference>
<dbReference type="SUPFAM" id="SSF55073">
    <property type="entry name" value="Nucleotide cyclase"/>
    <property type="match status" value="1"/>
</dbReference>
<dbReference type="KEGG" id="awo:Awo_c18490"/>
<dbReference type="FunFam" id="3.30.70.270:FF:000001">
    <property type="entry name" value="Diguanylate cyclase domain protein"/>
    <property type="match status" value="1"/>
</dbReference>
<feature type="transmembrane region" description="Helical" evidence="1">
    <location>
        <begin position="159"/>
        <end position="183"/>
    </location>
</feature>
<accession>H6LJ65</accession>
<dbReference type="Pfam" id="PF00990">
    <property type="entry name" value="GGDEF"/>
    <property type="match status" value="1"/>
</dbReference>
<dbReference type="InterPro" id="IPR050469">
    <property type="entry name" value="Diguanylate_Cyclase"/>
</dbReference>
<feature type="transmembrane region" description="Helical" evidence="1">
    <location>
        <begin position="86"/>
        <end position="105"/>
    </location>
</feature>
<dbReference type="Proteomes" id="UP000007177">
    <property type="component" value="Chromosome"/>
</dbReference>
<dbReference type="PANTHER" id="PTHR45138">
    <property type="entry name" value="REGULATORY COMPONENTS OF SENSORY TRANSDUCTION SYSTEM"/>
    <property type="match status" value="1"/>
</dbReference>
<proteinExistence type="predicted"/>
<dbReference type="GO" id="GO:0005886">
    <property type="term" value="C:plasma membrane"/>
    <property type="evidence" value="ECO:0007669"/>
    <property type="project" value="TreeGrafter"/>
</dbReference>
<gene>
    <name evidence="3" type="ordered locus">Awo_c18490</name>
</gene>
<feature type="transmembrane region" description="Helical" evidence="1">
    <location>
        <begin position="25"/>
        <end position="44"/>
    </location>
</feature>
<dbReference type="InterPro" id="IPR000160">
    <property type="entry name" value="GGDEF_dom"/>
</dbReference>
<evidence type="ECO:0000256" key="1">
    <source>
        <dbReference type="SAM" id="Phobius"/>
    </source>
</evidence>
<feature type="transmembrane region" description="Helical" evidence="1">
    <location>
        <begin position="56"/>
        <end position="74"/>
    </location>
</feature>
<dbReference type="OrthoDB" id="185601at2"/>
<dbReference type="STRING" id="931626.Awo_c18490"/>
<evidence type="ECO:0000259" key="2">
    <source>
        <dbReference type="PROSITE" id="PS50887"/>
    </source>
</evidence>
<reference evidence="3 4" key="2">
    <citation type="journal article" date="2012" name="PLoS ONE">
        <title>An ancient pathway combining carbon dioxide fixation with the generation and utilization of a sodium ion gradient for ATP synthesis.</title>
        <authorList>
            <person name="Poehlein A."/>
            <person name="Schmidt S."/>
            <person name="Kaster A.K."/>
            <person name="Goenrich M."/>
            <person name="Vollmers J."/>
            <person name="Thurmer A."/>
            <person name="Bertsch J."/>
            <person name="Schuchmann K."/>
            <person name="Voigt B."/>
            <person name="Hecker M."/>
            <person name="Daniel R."/>
            <person name="Thauer R.K."/>
            <person name="Gottschalk G."/>
            <person name="Muller V."/>
        </authorList>
    </citation>
    <scope>NUCLEOTIDE SEQUENCE [LARGE SCALE GENOMIC DNA]</scope>
    <source>
        <strain evidence="4">ATCC 29683 / DSM 1030 / JCM 2381 / KCTC 1655 / WB1</strain>
    </source>
</reference>
<dbReference type="AlphaFoldDB" id="H6LJ65"/>
<protein>
    <recommendedName>
        <fullName evidence="2">GGDEF domain-containing protein</fullName>
    </recommendedName>
</protein>
<organism evidence="3 4">
    <name type="scientific">Acetobacterium woodii (strain ATCC 29683 / DSM 1030 / JCM 2381 / KCTC 1655 / WB1)</name>
    <dbReference type="NCBI Taxonomy" id="931626"/>
    <lineage>
        <taxon>Bacteria</taxon>
        <taxon>Bacillati</taxon>
        <taxon>Bacillota</taxon>
        <taxon>Clostridia</taxon>
        <taxon>Eubacteriales</taxon>
        <taxon>Eubacteriaceae</taxon>
        <taxon>Acetobacterium</taxon>
    </lineage>
</organism>
<name>H6LJ65_ACEWD</name>
<dbReference type="InterPro" id="IPR029787">
    <property type="entry name" value="Nucleotide_cyclase"/>
</dbReference>
<dbReference type="RefSeq" id="WP_014356228.1">
    <property type="nucleotide sequence ID" value="NC_016894.1"/>
</dbReference>
<sequence>MNQFLQLEGKPKDDFYQAKYDYYKYFNLGIMFASSLMFFILFITDWQLYEQGAWRSLLLRSLIVIPLAVVFIAYRKTNNYKIMSTISLVMVHAMIWGNILVVSYMSNLTYLNEGFLIMSFILLLVSFSAPPFYAMVAQLGLIGDILLANHLYHFSNLDIMLAINIQVIILLCIVDLIVTRFYYDHYVTQKKLNFALFHDPLTQVFNRQQLHKIMGEGHDLSCLSDHIAILIMDVDLFKQVNDNYGHDEGDRILMFVADCIRNCLRGPDLVIRWGGEEFVVLLFDCPQEQASQVAERIRRSVERSVNGVCRITISVGVAIYPGGDCFAAIKKADQALYVAKHSGRNKVVRYEDLSQEELKEAIKGQTDA</sequence>
<dbReference type="SMART" id="SM00267">
    <property type="entry name" value="GGDEF"/>
    <property type="match status" value="1"/>
</dbReference>